<dbReference type="Proteomes" id="UP000822142">
    <property type="component" value="Unassembled WGS sequence"/>
</dbReference>
<protein>
    <recommendedName>
        <fullName evidence="4">DUF3784 domain-containing protein</fullName>
    </recommendedName>
</protein>
<feature type="transmembrane region" description="Helical" evidence="1">
    <location>
        <begin position="6"/>
        <end position="26"/>
    </location>
</feature>
<keyword evidence="3" id="KW-1185">Reference proteome</keyword>
<evidence type="ECO:0000313" key="2">
    <source>
        <dbReference type="EMBL" id="NSJ86178.1"/>
    </source>
</evidence>
<keyword evidence="1" id="KW-0472">Membrane</keyword>
<evidence type="ECO:0000256" key="1">
    <source>
        <dbReference type="SAM" id="Phobius"/>
    </source>
</evidence>
<proteinExistence type="predicted"/>
<dbReference type="RefSeq" id="WP_173749207.1">
    <property type="nucleotide sequence ID" value="NZ_JAAITA010000009.1"/>
</dbReference>
<name>A0ABX2I6T9_BLAHA</name>
<evidence type="ECO:0008006" key="4">
    <source>
        <dbReference type="Google" id="ProtNLM"/>
    </source>
</evidence>
<feature type="transmembrane region" description="Helical" evidence="1">
    <location>
        <begin position="78"/>
        <end position="97"/>
    </location>
</feature>
<keyword evidence="1" id="KW-0812">Transmembrane</keyword>
<feature type="transmembrane region" description="Helical" evidence="1">
    <location>
        <begin position="47"/>
        <end position="66"/>
    </location>
</feature>
<organism evidence="2 3">
    <name type="scientific">Blautia hansenii</name>
    <name type="common">Ruminococcus hansenii</name>
    <dbReference type="NCBI Taxonomy" id="1322"/>
    <lineage>
        <taxon>Bacteria</taxon>
        <taxon>Bacillati</taxon>
        <taxon>Bacillota</taxon>
        <taxon>Clostridia</taxon>
        <taxon>Lachnospirales</taxon>
        <taxon>Lachnospiraceae</taxon>
        <taxon>Blautia</taxon>
    </lineage>
</organism>
<sequence length="103" mass="11006">MNSSEKIMVALGILILAGGIFLALKGKSSMIRERFGSGVSPENERKFMATIGGAVCVIGLDMLALVGMSVKFQISQEVTLVILGVGIALFVGIILIGQKYYRR</sequence>
<comment type="caution">
    <text evidence="2">The sequence shown here is derived from an EMBL/GenBank/DDBJ whole genome shotgun (WGS) entry which is preliminary data.</text>
</comment>
<reference evidence="2 3" key="1">
    <citation type="journal article" date="2020" name="Cell Host Microbe">
        <title>Functional and Genomic Variation between Human-Derived Isolates of Lachnospiraceae Reveals Inter- and Intra-Species Diversity.</title>
        <authorList>
            <person name="Sorbara M.T."/>
            <person name="Littmann E.R."/>
            <person name="Fontana E."/>
            <person name="Moody T.U."/>
            <person name="Kohout C.E."/>
            <person name="Gjonbalaj M."/>
            <person name="Eaton V."/>
            <person name="Seok R."/>
            <person name="Leiner I.M."/>
            <person name="Pamer E.G."/>
        </authorList>
    </citation>
    <scope>NUCLEOTIDE SEQUENCE [LARGE SCALE GENOMIC DNA]</scope>
    <source>
        <strain evidence="2 3">MSK.15.26</strain>
    </source>
</reference>
<evidence type="ECO:0000313" key="3">
    <source>
        <dbReference type="Proteomes" id="UP000822142"/>
    </source>
</evidence>
<accession>A0ABX2I6T9</accession>
<keyword evidence="1" id="KW-1133">Transmembrane helix</keyword>
<gene>
    <name evidence="2" type="ORF">G5A70_08345</name>
</gene>
<dbReference type="EMBL" id="JAAITA010000009">
    <property type="protein sequence ID" value="NSJ86178.1"/>
    <property type="molecule type" value="Genomic_DNA"/>
</dbReference>